<feature type="compositionally biased region" description="Basic and acidic residues" evidence="1">
    <location>
        <begin position="926"/>
        <end position="946"/>
    </location>
</feature>
<feature type="compositionally biased region" description="Low complexity" evidence="1">
    <location>
        <begin position="94"/>
        <end position="118"/>
    </location>
</feature>
<dbReference type="Proteomes" id="UP000799118">
    <property type="component" value="Unassembled WGS sequence"/>
</dbReference>
<feature type="compositionally biased region" description="Acidic residues" evidence="1">
    <location>
        <begin position="911"/>
        <end position="925"/>
    </location>
</feature>
<feature type="region of interest" description="Disordered" evidence="1">
    <location>
        <begin position="91"/>
        <end position="118"/>
    </location>
</feature>
<evidence type="ECO:0000256" key="1">
    <source>
        <dbReference type="SAM" id="MobiDB-lite"/>
    </source>
</evidence>
<feature type="region of interest" description="Disordered" evidence="1">
    <location>
        <begin position="1"/>
        <end position="51"/>
    </location>
</feature>
<dbReference type="GO" id="GO:0003676">
    <property type="term" value="F:nucleic acid binding"/>
    <property type="evidence" value="ECO:0007669"/>
    <property type="project" value="InterPro"/>
</dbReference>
<reference evidence="2" key="1">
    <citation type="journal article" date="2019" name="Environ. Microbiol.">
        <title>Fungal ecological strategies reflected in gene transcription - a case study of two litter decomposers.</title>
        <authorList>
            <person name="Barbi F."/>
            <person name="Kohler A."/>
            <person name="Barry K."/>
            <person name="Baskaran P."/>
            <person name="Daum C."/>
            <person name="Fauchery L."/>
            <person name="Ihrmark K."/>
            <person name="Kuo A."/>
            <person name="LaButti K."/>
            <person name="Lipzen A."/>
            <person name="Morin E."/>
            <person name="Grigoriev I.V."/>
            <person name="Henrissat B."/>
            <person name="Lindahl B."/>
            <person name="Martin F."/>
        </authorList>
    </citation>
    <scope>NUCLEOTIDE SEQUENCE</scope>
    <source>
        <strain evidence="2">JB14</strain>
    </source>
</reference>
<gene>
    <name evidence="2" type="ORF">BT96DRAFT_1003321</name>
</gene>
<organism evidence="2 3">
    <name type="scientific">Gymnopus androsaceus JB14</name>
    <dbReference type="NCBI Taxonomy" id="1447944"/>
    <lineage>
        <taxon>Eukaryota</taxon>
        <taxon>Fungi</taxon>
        <taxon>Dikarya</taxon>
        <taxon>Basidiomycota</taxon>
        <taxon>Agaricomycotina</taxon>
        <taxon>Agaricomycetes</taxon>
        <taxon>Agaricomycetidae</taxon>
        <taxon>Agaricales</taxon>
        <taxon>Marasmiineae</taxon>
        <taxon>Omphalotaceae</taxon>
        <taxon>Gymnopus</taxon>
    </lineage>
</organism>
<sequence>MDNPYFNSFNSAPKRKNSNWGGSRSNSGRKKRKINNSAAVPVNESSSLPISGITTPSISSTSASSRLQLMQPSNIPAVGFFAPKNRNRLAPPFSGAGSTSTLSGSTNPFRTTATADAASDIDASRDRELMSSRLLDADYSKLNEDLNFIQERDEHADIAAGAQTIDESIVDEILESSEDSAAAAQRETQSSEVKDDSCHHQQLKEALRKIRKAIKKHGQPDCYRHGDFFHRAKHPIFVLHDAAGSGLQPDRLCYRDIFVWLPSYLPGAPSSFKCTCGGHLSKNGYNDSPIARRVKSFPSDYFLLTNRFLCDPKRQESPGCGTSWQGTDPHIIAQLPRRLSVAFPAYLSACGAIDWGIMSQMCNTFATRFGPAPFAEMMSELQQKHHGEVELMYLDAARSYNLYGSDQIPAFSSFRDPLRYAGSPPSVQYLKSMFVDWLTAHRIFIERAQACLPADVMKVDHTFDYLKHMGGLNGERIHEASYTNVNQFEEIRGLGMVPSKALSFVVDHLTGVQNGLKENGHQPCSLVYTDNPTSEQGFHEALTPSLTKNVEHVTLYTDLPEFKVADEVQSQYTDDTLIMEELCSDILLELNNPLPAQPGVLVIGFSIQLKLTSNGPKLKAIQLRTQKLNLVFNMINVTSRAYFPASLRALLTSNVVVKLGCDVEQHLIDIADIFNDPEIRTGVKSQVAATLDLGRYAKLKGVVSNASSSLHVLAGAVLKNSFSPPTPNNTSTWNSEYTKTLHSHIECIWQVYRASSARDSVGLPLLPFQIQTDGQLVTLCQADKPVAQGLIIWPHSKSLEAQDDEDGRIRKINVTASRSLIRLTKLLAPATLHSLHGQSLKWIFDHGTLAVVTTSTLRTRSSIDAVSATPGPVGQTFAVPMPLQEISSENTPPFTLSLPTNDTEFSQIVDQDSEDAETSDDEDADDSFHPNHIAKETNPDVHKDSDIESLPTRVLDDAFHFMDRILRLLSKKHSAFKSFAHDFSEAIFIRDQDDERRVRAVFEANGIDWEYAKRAKSSTLNQRIRRYIPRREVLVKRLELLFEGYRDVKCTVLHGRAQCFFSKEARQMSERLLETARRGFLSDPSGISLYYRMGSDKNGLTVYRTIRGTNSVEGGVHMAVRRVFGSLQASPELAECLLLNWIGRRNKKVGYRNRTGCKYRGFHDPWISDEIFELSIELGAKTSFPPPHVLATRIATSETFGILPLSSQLAEKYNITALPPRRVIGVPHYRDIPVHTLTRLSTKPENLHSYAEYAKFKSYIHDTQFRRKVKKQYPAHEAFKLIDWDKFTIFWNSEVDKQSRSETDSNKRLYYKLPSQLERHYKKMISWTSACSTIMMGGNAVALKPFRDLLASEENTASVLPARSLPVYIPAGAIDLSYNNDEFSRLRISDFDALNPRPIEETSQSQFIQVASEIPEPASDSDNQPPTTLQSLSAGNDDDTMDNEHSPLNTPTARSAPLQQAQIILDTGSVSSGPYFALNDAPAPSSSGKTGARCAPCCKELCPHRKTCDGRGQRAFCKCGHPPLRLGEKVRLSEERIISLLAARAAQGIGG</sequence>
<keyword evidence="3" id="KW-1185">Reference proteome</keyword>
<protein>
    <submittedName>
        <fullName evidence="2">Uncharacterized protein</fullName>
    </submittedName>
</protein>
<dbReference type="InterPro" id="IPR036397">
    <property type="entry name" value="RNaseH_sf"/>
</dbReference>
<feature type="compositionally biased region" description="Polar residues" evidence="1">
    <location>
        <begin position="1420"/>
        <end position="1434"/>
    </location>
</feature>
<feature type="region of interest" description="Disordered" evidence="1">
    <location>
        <begin position="910"/>
        <end position="946"/>
    </location>
</feature>
<evidence type="ECO:0000313" key="2">
    <source>
        <dbReference type="EMBL" id="KAE9389374.1"/>
    </source>
</evidence>
<feature type="region of interest" description="Disordered" evidence="1">
    <location>
        <begin position="1415"/>
        <end position="1455"/>
    </location>
</feature>
<dbReference type="Gene3D" id="3.30.420.10">
    <property type="entry name" value="Ribonuclease H-like superfamily/Ribonuclease H"/>
    <property type="match status" value="1"/>
</dbReference>
<accession>A0A6A4GW96</accession>
<feature type="compositionally biased region" description="Polar residues" evidence="1">
    <location>
        <begin position="1446"/>
        <end position="1455"/>
    </location>
</feature>
<feature type="compositionally biased region" description="Polar residues" evidence="1">
    <location>
        <begin position="1"/>
        <end position="11"/>
    </location>
</feature>
<dbReference type="OrthoDB" id="3052199at2759"/>
<name>A0A6A4GW96_9AGAR</name>
<feature type="region of interest" description="Disordered" evidence="1">
    <location>
        <begin position="177"/>
        <end position="198"/>
    </location>
</feature>
<proteinExistence type="predicted"/>
<dbReference type="EMBL" id="ML769700">
    <property type="protein sequence ID" value="KAE9389374.1"/>
    <property type="molecule type" value="Genomic_DNA"/>
</dbReference>
<evidence type="ECO:0000313" key="3">
    <source>
        <dbReference type="Proteomes" id="UP000799118"/>
    </source>
</evidence>